<keyword evidence="3 8" id="KW-0489">Methyltransferase</keyword>
<evidence type="ECO:0000313" key="12">
    <source>
        <dbReference type="Proteomes" id="UP000308133"/>
    </source>
</evidence>
<dbReference type="PROSITE" id="PS51679">
    <property type="entry name" value="SAM_MT_C5"/>
    <property type="match status" value="1"/>
</dbReference>
<dbReference type="InterPro" id="IPR029063">
    <property type="entry name" value="SAM-dependent_MTases_sf"/>
</dbReference>
<dbReference type="EMBL" id="PTQR01000080">
    <property type="protein sequence ID" value="TKX21683.1"/>
    <property type="molecule type" value="Genomic_DNA"/>
</dbReference>
<dbReference type="GO" id="GO:0005634">
    <property type="term" value="C:nucleus"/>
    <property type="evidence" value="ECO:0007669"/>
    <property type="project" value="UniProtKB-SubCell"/>
</dbReference>
<dbReference type="InterPro" id="IPR001525">
    <property type="entry name" value="C5_MeTfrase"/>
</dbReference>
<sequence>MPPCITNSAFSSVPAKGSRTASPIGNGVKRKRQHDEPQKAEQRVFSDIRSLDSTIPRSAFAGWTPARPASSEVEALTEVQEDQLQGYGMVNLSDFTIYRSPNAVIRPHEMVPLHLLKVDTGLDELYFDGTVWVGTHLVYLQRISFQTLAVEGYGSADLPSLTAGISIQSEKGARHNVWYRLVKPSAEYTRYHKAFLWVADLTKLVLDVLLKAELKIGLTYFRADFHHWLMQEHNNDEDVQQWLAEYGRSDFRQAIAANIHYIWKEAWDIDESLSQHQLWTETDPNRLSAIKYHDRSEHSTIVTPFIANIFRDMSFSGILETQVRSSDQEQVVARRRRQLDLTPLATLLTGLPSLSAQQRPRAVSSGDVVHVRPDANSEWKSTQKPWLAYVQQVSRCEDGRIALDLLWLYWPSHTSIGEAPYPFQNEVFMSDNCSCGADAYYLQDVVGVVAVKWRADPAYAAGRNVLTIRQTYMSDANEFVTLEDTHFRCACQDKPPSAFVEAIRDYAKGSFVLYRKGRETSQGWEEDNILEPAQLVDFVRSTSKVRLRLLPRAQSARRPNEVIWTEEFFEIPAYNLVRTCQVSGYQSEYHVSELCRRGGVGDLFYYITCDGQRPQPHLSHKITSKLRGMGICCGGGSFDRGLEDGGAITFQHAIDYDTAALHTYRANNEQPNETKCFLGPMEKYLEDCLAGKTNGHTAAIGDVDVIAAGSPCQAFSRLQPNKSSPQSLKNASLIANVLSFVEHFMPLYFYLENVVGISLSDGGTAQNMLARIICALVGLGYQVQQHVVDAPTFGSFQSRSRVILIATAPGLETPSRPPQSHLARHEGESFRKTHLGHLSNGKRFGTNSNELAPFPAVTFEEGTRDLPDLGDGHVHTCIPFPDHRQVRHLSSLQRNTIYMIPQYPRGLGLVQAHALGKIPESQAKRWLSNPNRAAASSQAFSRVRPDSFMNTVVTAPHTLCNKNGRCLHPTQNRRLTVMEARRGQGFPDHEVILGVPSTQWKIIGNSVHRNVAFALGLSLRDAWLKTQKNNAPLARKVMAPASKWAAVEPVEEAHVGAMTAMVRRVPVIPVIERAGQRGIRSREESEETDDQSKQSSPAGLKGWNGLEETVVEETTTMVVTTKKRIRRIVTSRPGLSQSVVGTKVAEATQ</sequence>
<keyword evidence="6" id="KW-0238">DNA-binding</keyword>
<reference evidence="11 12" key="1">
    <citation type="submission" date="2018-02" db="EMBL/GenBank/DDBJ databases">
        <title>Draft genome sequences of Elsinoe sp., causing black scab on jojoba.</title>
        <authorList>
            <person name="Stodart B."/>
            <person name="Jeffress S."/>
            <person name="Ash G."/>
            <person name="Arun Chinnappa K."/>
        </authorList>
    </citation>
    <scope>NUCLEOTIDE SEQUENCE [LARGE SCALE GENOMIC DNA]</scope>
    <source>
        <strain evidence="11 12">Hillstone_2</strain>
    </source>
</reference>
<dbReference type="SUPFAM" id="SSF53335">
    <property type="entry name" value="S-adenosyl-L-methionine-dependent methyltransferases"/>
    <property type="match status" value="1"/>
</dbReference>
<feature type="compositionally biased region" description="Polar residues" evidence="9">
    <location>
        <begin position="1"/>
        <end position="11"/>
    </location>
</feature>
<evidence type="ECO:0000256" key="3">
    <source>
        <dbReference type="ARBA" id="ARBA00022603"/>
    </source>
</evidence>
<dbReference type="AlphaFoldDB" id="A0A4U7ATK0"/>
<dbReference type="GO" id="GO:0032259">
    <property type="term" value="P:methylation"/>
    <property type="evidence" value="ECO:0007669"/>
    <property type="project" value="UniProtKB-KW"/>
</dbReference>
<dbReference type="Pfam" id="PF25423">
    <property type="entry name" value="DUF7893"/>
    <property type="match status" value="1"/>
</dbReference>
<dbReference type="Gene3D" id="3.90.120.10">
    <property type="entry name" value="DNA Methylase, subunit A, domain 2"/>
    <property type="match status" value="1"/>
</dbReference>
<dbReference type="GO" id="GO:0003677">
    <property type="term" value="F:DNA binding"/>
    <property type="evidence" value="ECO:0007669"/>
    <property type="project" value="UniProtKB-KW"/>
</dbReference>
<dbReference type="PROSITE" id="PS51038">
    <property type="entry name" value="BAH"/>
    <property type="match status" value="1"/>
</dbReference>
<keyword evidence="4 8" id="KW-0808">Transferase</keyword>
<dbReference type="Proteomes" id="UP000308133">
    <property type="component" value="Unassembled WGS sequence"/>
</dbReference>
<evidence type="ECO:0000256" key="9">
    <source>
        <dbReference type="SAM" id="MobiDB-lite"/>
    </source>
</evidence>
<keyword evidence="5 8" id="KW-0949">S-adenosyl-L-methionine</keyword>
<keyword evidence="7" id="KW-0539">Nucleus</keyword>
<comment type="subcellular location">
    <subcellularLocation>
        <location evidence="1">Nucleus</location>
    </subcellularLocation>
</comment>
<evidence type="ECO:0000313" key="11">
    <source>
        <dbReference type="EMBL" id="TKX21683.1"/>
    </source>
</evidence>
<dbReference type="Pfam" id="PF00145">
    <property type="entry name" value="DNA_methylase"/>
    <property type="match status" value="1"/>
</dbReference>
<protein>
    <recommendedName>
        <fullName evidence="2">DNA (cytosine-5-)-methyltransferase</fullName>
        <ecNumber evidence="2">2.1.1.37</ecNumber>
    </recommendedName>
</protein>
<organism evidence="11 12">
    <name type="scientific">Elsinoe australis</name>
    <dbReference type="NCBI Taxonomy" id="40998"/>
    <lineage>
        <taxon>Eukaryota</taxon>
        <taxon>Fungi</taxon>
        <taxon>Dikarya</taxon>
        <taxon>Ascomycota</taxon>
        <taxon>Pezizomycotina</taxon>
        <taxon>Dothideomycetes</taxon>
        <taxon>Dothideomycetidae</taxon>
        <taxon>Myriangiales</taxon>
        <taxon>Elsinoaceae</taxon>
        <taxon>Elsinoe</taxon>
    </lineage>
</organism>
<proteinExistence type="inferred from homology"/>
<dbReference type="InterPro" id="IPR057215">
    <property type="entry name" value="DUF7893"/>
</dbReference>
<comment type="similarity">
    <text evidence="8">Belongs to the class I-like SAM-binding methyltransferase superfamily. C5-methyltransferase family.</text>
</comment>
<accession>A0A4U7ATK0</accession>
<dbReference type="PROSITE" id="PS00094">
    <property type="entry name" value="C5_MTASE_1"/>
    <property type="match status" value="1"/>
</dbReference>
<evidence type="ECO:0000256" key="4">
    <source>
        <dbReference type="ARBA" id="ARBA00022679"/>
    </source>
</evidence>
<feature type="compositionally biased region" description="Basic and acidic residues" evidence="9">
    <location>
        <begin position="33"/>
        <end position="43"/>
    </location>
</feature>
<feature type="domain" description="BAH" evidence="10">
    <location>
        <begin position="361"/>
        <end position="483"/>
    </location>
</feature>
<evidence type="ECO:0000256" key="7">
    <source>
        <dbReference type="ARBA" id="ARBA00023242"/>
    </source>
</evidence>
<evidence type="ECO:0000259" key="10">
    <source>
        <dbReference type="PROSITE" id="PS51038"/>
    </source>
</evidence>
<feature type="active site" evidence="8">
    <location>
        <position position="712"/>
    </location>
</feature>
<feature type="region of interest" description="Disordered" evidence="9">
    <location>
        <begin position="1"/>
        <end position="43"/>
    </location>
</feature>
<dbReference type="PANTHER" id="PTHR10629:SF54">
    <property type="entry name" value="DNA METHYLTRANSFERASE DIM-2"/>
    <property type="match status" value="1"/>
</dbReference>
<dbReference type="GO" id="GO:0044027">
    <property type="term" value="P:negative regulation of gene expression via chromosomal CpG island methylation"/>
    <property type="evidence" value="ECO:0007669"/>
    <property type="project" value="TreeGrafter"/>
</dbReference>
<evidence type="ECO:0000256" key="8">
    <source>
        <dbReference type="PROSITE-ProRule" id="PRU01016"/>
    </source>
</evidence>
<evidence type="ECO:0000256" key="6">
    <source>
        <dbReference type="ARBA" id="ARBA00023125"/>
    </source>
</evidence>
<evidence type="ECO:0000256" key="2">
    <source>
        <dbReference type="ARBA" id="ARBA00011975"/>
    </source>
</evidence>
<dbReference type="Gene3D" id="3.40.50.150">
    <property type="entry name" value="Vaccinia Virus protein VP39"/>
    <property type="match status" value="1"/>
</dbReference>
<feature type="region of interest" description="Disordered" evidence="9">
    <location>
        <begin position="1074"/>
        <end position="1105"/>
    </location>
</feature>
<evidence type="ECO:0000256" key="5">
    <source>
        <dbReference type="ARBA" id="ARBA00022691"/>
    </source>
</evidence>
<dbReference type="InterPro" id="IPR043151">
    <property type="entry name" value="BAH_sf"/>
</dbReference>
<name>A0A4U7ATK0_9PEZI</name>
<comment type="caution">
    <text evidence="11">The sequence shown here is derived from an EMBL/GenBank/DDBJ whole genome shotgun (WGS) entry which is preliminary data.</text>
</comment>
<dbReference type="PANTHER" id="PTHR10629">
    <property type="entry name" value="CYTOSINE-SPECIFIC METHYLTRANSFERASE"/>
    <property type="match status" value="1"/>
</dbReference>
<dbReference type="InterPro" id="IPR018117">
    <property type="entry name" value="C5_DNA_meth_AS"/>
</dbReference>
<gene>
    <name evidence="11" type="ORF">C1H76_6179</name>
</gene>
<dbReference type="Gene3D" id="2.30.30.490">
    <property type="match status" value="1"/>
</dbReference>
<dbReference type="InterPro" id="IPR001025">
    <property type="entry name" value="BAH_dom"/>
</dbReference>
<dbReference type="GO" id="GO:0003682">
    <property type="term" value="F:chromatin binding"/>
    <property type="evidence" value="ECO:0007669"/>
    <property type="project" value="InterPro"/>
</dbReference>
<evidence type="ECO:0000256" key="1">
    <source>
        <dbReference type="ARBA" id="ARBA00004123"/>
    </source>
</evidence>
<dbReference type="GO" id="GO:0003886">
    <property type="term" value="F:DNA (cytosine-5-)-methyltransferase activity"/>
    <property type="evidence" value="ECO:0007669"/>
    <property type="project" value="UniProtKB-EC"/>
</dbReference>
<dbReference type="InterPro" id="IPR050390">
    <property type="entry name" value="C5-Methyltransferase"/>
</dbReference>
<dbReference type="EC" id="2.1.1.37" evidence="2"/>